<evidence type="ECO:0000313" key="3">
    <source>
        <dbReference type="EMBL" id="SFM46600.1"/>
    </source>
</evidence>
<accession>A0A1I4R3T6</accession>
<dbReference type="Pfam" id="PF01970">
    <property type="entry name" value="TctA"/>
    <property type="match status" value="1"/>
</dbReference>
<dbReference type="OrthoDB" id="9781349at2"/>
<name>A0A1I4R3T6_9BACT</name>
<feature type="domain" description="DUF112" evidence="2">
    <location>
        <begin position="27"/>
        <end position="443"/>
    </location>
</feature>
<dbReference type="PANTHER" id="PTHR35342">
    <property type="entry name" value="TRICARBOXYLIC TRANSPORT PROTEIN"/>
    <property type="match status" value="1"/>
</dbReference>
<evidence type="ECO:0000256" key="1">
    <source>
        <dbReference type="SAM" id="Phobius"/>
    </source>
</evidence>
<feature type="transmembrane region" description="Helical" evidence="1">
    <location>
        <begin position="436"/>
        <end position="455"/>
    </location>
</feature>
<keyword evidence="1" id="KW-1133">Transmembrane helix</keyword>
<dbReference type="EMBL" id="FOUU01000001">
    <property type="protein sequence ID" value="SFM46600.1"/>
    <property type="molecule type" value="Genomic_DNA"/>
</dbReference>
<evidence type="ECO:0000259" key="2">
    <source>
        <dbReference type="Pfam" id="PF01970"/>
    </source>
</evidence>
<sequence length="506" mass="53636">MDWSLVVQEWKLLPHVIVTILSNPSLILTVFLGAVLGLVVGMLPGLSAVMAMSLLMGFVFKVPADVGFGLLIAIYVGAMAAGGVTAIMVNIPGTPAAAATVMDGFPMAKAGRAKEAVEASFSASFVGEILGEGCTLLLLPFIAVAALKLGDWEIFLVALLGITLAGALSGDNPLKGWISAFIGIVIAMVGMDEIWAYPRFGYTAELQRGFNFVPALIGLFGMAEVFMVLKSHRPYQITGEGGWIFINFRLIGRYFVTILRSVLVAIGIGIVPGVGESAACWVGYEMARKRSRNRANFGKGEVEGVIASEAANSATSGGALIPTLIFGIPGSGPTAILMAAMFMYGIRPGPMLMIEQPGFVAEVVCLFWLSAICSRLGGIILSPAFIHILSSPREIVLPVAAALGVLGAWAAGFTLFDVYCMLGFGVLGFFLRLRNYPLAPMVLGILVGKIADTALRRALITYGDNYLGMLIRPFSIIMLAFLIFTVYSQVKPLIVKPKGEPGKIGK</sequence>
<feature type="transmembrane region" description="Helical" evidence="1">
    <location>
        <begin position="12"/>
        <end position="36"/>
    </location>
</feature>
<proteinExistence type="predicted"/>
<feature type="transmembrane region" description="Helical" evidence="1">
    <location>
        <begin position="154"/>
        <end position="170"/>
    </location>
</feature>
<feature type="transmembrane region" description="Helical" evidence="1">
    <location>
        <begin position="209"/>
        <end position="229"/>
    </location>
</feature>
<keyword evidence="1" id="KW-0812">Transmembrane</keyword>
<organism evidence="3 4">
    <name type="scientific">Thermodesulforhabdus norvegica</name>
    <dbReference type="NCBI Taxonomy" id="39841"/>
    <lineage>
        <taxon>Bacteria</taxon>
        <taxon>Pseudomonadati</taxon>
        <taxon>Thermodesulfobacteriota</taxon>
        <taxon>Syntrophobacteria</taxon>
        <taxon>Syntrophobacterales</taxon>
        <taxon>Thermodesulforhabdaceae</taxon>
        <taxon>Thermodesulforhabdus</taxon>
    </lineage>
</organism>
<feature type="transmembrane region" description="Helical" evidence="1">
    <location>
        <begin position="67"/>
        <end position="89"/>
    </location>
</feature>
<dbReference type="InterPro" id="IPR002823">
    <property type="entry name" value="DUF112_TM"/>
</dbReference>
<dbReference type="RefSeq" id="WP_093393039.1">
    <property type="nucleotide sequence ID" value="NZ_FOUU01000001.1"/>
</dbReference>
<reference evidence="3 4" key="1">
    <citation type="submission" date="2016-10" db="EMBL/GenBank/DDBJ databases">
        <authorList>
            <person name="de Groot N.N."/>
        </authorList>
    </citation>
    <scope>NUCLEOTIDE SEQUENCE [LARGE SCALE GENOMIC DNA]</scope>
    <source>
        <strain evidence="3 4">DSM 9990</strain>
    </source>
</reference>
<feature type="transmembrane region" description="Helical" evidence="1">
    <location>
        <begin position="42"/>
        <end position="60"/>
    </location>
</feature>
<feature type="transmembrane region" description="Helical" evidence="1">
    <location>
        <begin position="258"/>
        <end position="284"/>
    </location>
</feature>
<feature type="transmembrane region" description="Helical" evidence="1">
    <location>
        <begin position="176"/>
        <end position="197"/>
    </location>
</feature>
<feature type="transmembrane region" description="Helical" evidence="1">
    <location>
        <begin position="129"/>
        <end position="147"/>
    </location>
</feature>
<dbReference type="AlphaFoldDB" id="A0A1I4R3T6"/>
<gene>
    <name evidence="3" type="ORF">SAMN05660836_00367</name>
</gene>
<protein>
    <submittedName>
        <fullName evidence="3">Putative tricarboxylic transport membrane protein</fullName>
    </submittedName>
</protein>
<feature type="transmembrane region" description="Helical" evidence="1">
    <location>
        <begin position="324"/>
        <end position="346"/>
    </location>
</feature>
<keyword evidence="1" id="KW-0472">Membrane</keyword>
<feature type="transmembrane region" description="Helical" evidence="1">
    <location>
        <begin position="467"/>
        <end position="487"/>
    </location>
</feature>
<dbReference type="PANTHER" id="PTHR35342:SF5">
    <property type="entry name" value="TRICARBOXYLIC TRANSPORT PROTEIN"/>
    <property type="match status" value="1"/>
</dbReference>
<feature type="transmembrane region" description="Helical" evidence="1">
    <location>
        <begin position="366"/>
        <end position="388"/>
    </location>
</feature>
<keyword evidence="4" id="KW-1185">Reference proteome</keyword>
<dbReference type="Proteomes" id="UP000199611">
    <property type="component" value="Unassembled WGS sequence"/>
</dbReference>
<feature type="transmembrane region" description="Helical" evidence="1">
    <location>
        <begin position="395"/>
        <end position="416"/>
    </location>
</feature>
<dbReference type="STRING" id="39841.SAMN05660836_00367"/>
<evidence type="ECO:0000313" key="4">
    <source>
        <dbReference type="Proteomes" id="UP000199611"/>
    </source>
</evidence>